<dbReference type="EMBL" id="JALNTZ010000002">
    <property type="protein sequence ID" value="KAJ3662767.1"/>
    <property type="molecule type" value="Genomic_DNA"/>
</dbReference>
<evidence type="ECO:0000313" key="1">
    <source>
        <dbReference type="EMBL" id="KAJ3662767.1"/>
    </source>
</evidence>
<comment type="caution">
    <text evidence="1">The sequence shown here is derived from an EMBL/GenBank/DDBJ whole genome shotgun (WGS) entry which is preliminary data.</text>
</comment>
<gene>
    <name evidence="1" type="ORF">Zmor_007096</name>
</gene>
<keyword evidence="2" id="KW-1185">Reference proteome</keyword>
<protein>
    <submittedName>
        <fullName evidence="1">Uncharacterized protein</fullName>
    </submittedName>
</protein>
<evidence type="ECO:0000313" key="2">
    <source>
        <dbReference type="Proteomes" id="UP001168821"/>
    </source>
</evidence>
<proteinExistence type="predicted"/>
<sequence length="104" mass="11875">MFSPMYCYERNPYAAPVRRLWVLVCTAMMLTVRSQDGRATVAKERTGSGSCDGSQKNFDHETCRRRIAFKWRPPAGTRLIQPVQSKRKRVQSSCAGFILYIIAV</sequence>
<organism evidence="1 2">
    <name type="scientific">Zophobas morio</name>
    <dbReference type="NCBI Taxonomy" id="2755281"/>
    <lineage>
        <taxon>Eukaryota</taxon>
        <taxon>Metazoa</taxon>
        <taxon>Ecdysozoa</taxon>
        <taxon>Arthropoda</taxon>
        <taxon>Hexapoda</taxon>
        <taxon>Insecta</taxon>
        <taxon>Pterygota</taxon>
        <taxon>Neoptera</taxon>
        <taxon>Endopterygota</taxon>
        <taxon>Coleoptera</taxon>
        <taxon>Polyphaga</taxon>
        <taxon>Cucujiformia</taxon>
        <taxon>Tenebrionidae</taxon>
        <taxon>Zophobas</taxon>
    </lineage>
</organism>
<dbReference type="Proteomes" id="UP001168821">
    <property type="component" value="Unassembled WGS sequence"/>
</dbReference>
<dbReference type="AlphaFoldDB" id="A0AA38MP11"/>
<accession>A0AA38MP11</accession>
<name>A0AA38MP11_9CUCU</name>
<reference evidence="1" key="1">
    <citation type="journal article" date="2023" name="G3 (Bethesda)">
        <title>Whole genome assemblies of Zophobas morio and Tenebrio molitor.</title>
        <authorList>
            <person name="Kaur S."/>
            <person name="Stinson S.A."/>
            <person name="diCenzo G.C."/>
        </authorList>
    </citation>
    <scope>NUCLEOTIDE SEQUENCE</scope>
    <source>
        <strain evidence="1">QUZm001</strain>
    </source>
</reference>